<gene>
    <name evidence="2" type="ORF">E2C01_048687</name>
</gene>
<name>A0A5B7G741_PORTR</name>
<feature type="region of interest" description="Disordered" evidence="1">
    <location>
        <begin position="12"/>
        <end position="59"/>
    </location>
</feature>
<organism evidence="2 3">
    <name type="scientific">Portunus trituberculatus</name>
    <name type="common">Swimming crab</name>
    <name type="synonym">Neptunus trituberculatus</name>
    <dbReference type="NCBI Taxonomy" id="210409"/>
    <lineage>
        <taxon>Eukaryota</taxon>
        <taxon>Metazoa</taxon>
        <taxon>Ecdysozoa</taxon>
        <taxon>Arthropoda</taxon>
        <taxon>Crustacea</taxon>
        <taxon>Multicrustacea</taxon>
        <taxon>Malacostraca</taxon>
        <taxon>Eumalacostraca</taxon>
        <taxon>Eucarida</taxon>
        <taxon>Decapoda</taxon>
        <taxon>Pleocyemata</taxon>
        <taxon>Brachyura</taxon>
        <taxon>Eubrachyura</taxon>
        <taxon>Portunoidea</taxon>
        <taxon>Portunidae</taxon>
        <taxon>Portuninae</taxon>
        <taxon>Portunus</taxon>
    </lineage>
</organism>
<proteinExistence type="predicted"/>
<accession>A0A5B7G741</accession>
<protein>
    <submittedName>
        <fullName evidence="2">Uncharacterized protein</fullName>
    </submittedName>
</protein>
<comment type="caution">
    <text evidence="2">The sequence shown here is derived from an EMBL/GenBank/DDBJ whole genome shotgun (WGS) entry which is preliminary data.</text>
</comment>
<feature type="compositionally biased region" description="Basic and acidic residues" evidence="1">
    <location>
        <begin position="47"/>
        <end position="56"/>
    </location>
</feature>
<dbReference type="EMBL" id="VSRR010012615">
    <property type="protein sequence ID" value="MPC54762.1"/>
    <property type="molecule type" value="Genomic_DNA"/>
</dbReference>
<evidence type="ECO:0000256" key="1">
    <source>
        <dbReference type="SAM" id="MobiDB-lite"/>
    </source>
</evidence>
<dbReference type="Proteomes" id="UP000324222">
    <property type="component" value="Unassembled WGS sequence"/>
</dbReference>
<evidence type="ECO:0000313" key="3">
    <source>
        <dbReference type="Proteomes" id="UP000324222"/>
    </source>
</evidence>
<evidence type="ECO:0000313" key="2">
    <source>
        <dbReference type="EMBL" id="MPC54762.1"/>
    </source>
</evidence>
<sequence>MKVIGVRTINIHQPDSSLSPGSGARKGDSLGWKKRTARMRESPAAMVRREKSHEHPILVLGAGGGGGRSCCSVMVHSSPPPTLLMCLLEGT</sequence>
<dbReference type="AlphaFoldDB" id="A0A5B7G741"/>
<keyword evidence="3" id="KW-1185">Reference proteome</keyword>
<reference evidence="2 3" key="1">
    <citation type="submission" date="2019-05" db="EMBL/GenBank/DDBJ databases">
        <title>Another draft genome of Portunus trituberculatus and its Hox gene families provides insights of decapod evolution.</title>
        <authorList>
            <person name="Jeong J.-H."/>
            <person name="Song I."/>
            <person name="Kim S."/>
            <person name="Choi T."/>
            <person name="Kim D."/>
            <person name="Ryu S."/>
            <person name="Kim W."/>
        </authorList>
    </citation>
    <scope>NUCLEOTIDE SEQUENCE [LARGE SCALE GENOMIC DNA]</scope>
    <source>
        <tissue evidence="2">Muscle</tissue>
    </source>
</reference>